<dbReference type="Gene3D" id="3.40.50.150">
    <property type="entry name" value="Vaccinia Virus protein VP39"/>
    <property type="match status" value="1"/>
</dbReference>
<name>A0A2S4W7E3_9BASI</name>
<evidence type="ECO:0000256" key="1">
    <source>
        <dbReference type="ARBA" id="ARBA00023115"/>
    </source>
</evidence>
<sequence length="640" mass="71109">MDGIKRKEGNPGIQGERDIQDMAKRTAKRAASSTSVSPTQSQENGSILAIVSIILTLFGLDLARSSSQLALHPLFGSVGSNQNFERSVQIIDFILVPLTNFLLPALVPSLTASSFLAAFLVWRAPHTFGSLLSDHSGRLGLPRGPLIFQSLAYWPIRITGISAGLAVAVKFLKQYAHLLGASQRGRMLEIICTVSLPLVLHGATQAMIPWANRLSNYIPPCQIFDLTPACLLAIGVVSSIVELFKPNRSITKIKRVNGAISAHSCFHYPNSYVKSRMDGRSNRTIMSTICPWLEDSLQGMILVGELTQDNGSQFRFMRCDHSLLGGIWIGMARQEILKRSDQSNITMTEDELEIQAIQEAESIYPTFISSKRVARSSGNQNTRKAKPKALILGVGVGVSARVLMKDGVNVTAVEIDPIVYEYAQKYFGFPVPEGGIFLEDARAYLNRKEENDREDPRFDYVIHDVFTGGSVPSSLFTIECWNSIRSKLKDDGVLAVNFVGRPLSEAASFVLTTLFEVFPFCRAFSEDSGVSISDSDYQNMVIFCSPSGPPQFRKPTEIEGFEPSIYQSQVLSSFEDHELDLGRLSANHNDPENTNDSNRSFVLTDLNSYQLDLAQVQNALFHWEIMRKILPHQVWNNYYY</sequence>
<evidence type="ECO:0008006" key="5">
    <source>
        <dbReference type="Google" id="ProtNLM"/>
    </source>
</evidence>
<dbReference type="EMBL" id="PKSL01000002">
    <property type="protein sequence ID" value="POW17693.1"/>
    <property type="molecule type" value="Genomic_DNA"/>
</dbReference>
<dbReference type="PANTHER" id="PTHR43317">
    <property type="entry name" value="THERMOSPERMINE SYNTHASE ACAULIS5"/>
    <property type="match status" value="1"/>
</dbReference>
<feature type="compositionally biased region" description="Polar residues" evidence="2">
    <location>
        <begin position="31"/>
        <end position="40"/>
    </location>
</feature>
<dbReference type="VEuPathDB" id="FungiDB:PSTT_00290"/>
<protein>
    <recommendedName>
        <fullName evidence="5">PABS domain-containing protein</fullName>
    </recommendedName>
</protein>
<comment type="caution">
    <text evidence="3">The sequence shown here is derived from an EMBL/GenBank/DDBJ whole genome shotgun (WGS) entry which is preliminary data.</text>
</comment>
<dbReference type="PANTHER" id="PTHR43317:SF1">
    <property type="entry name" value="THERMOSPERMINE SYNTHASE ACAULIS5"/>
    <property type="match status" value="1"/>
</dbReference>
<dbReference type="NCBIfam" id="NF037959">
    <property type="entry name" value="MFS_SpdSyn"/>
    <property type="match status" value="1"/>
</dbReference>
<evidence type="ECO:0000313" key="3">
    <source>
        <dbReference type="EMBL" id="POW17693.1"/>
    </source>
</evidence>
<dbReference type="Proteomes" id="UP000239156">
    <property type="component" value="Unassembled WGS sequence"/>
</dbReference>
<accession>A0A2S4W7E3</accession>
<evidence type="ECO:0000256" key="2">
    <source>
        <dbReference type="SAM" id="MobiDB-lite"/>
    </source>
</evidence>
<dbReference type="InterPro" id="IPR029063">
    <property type="entry name" value="SAM-dependent_MTases_sf"/>
</dbReference>
<dbReference type="SUPFAM" id="SSF53335">
    <property type="entry name" value="S-adenosyl-L-methionine-dependent methyltransferases"/>
    <property type="match status" value="1"/>
</dbReference>
<dbReference type="VEuPathDB" id="FungiDB:PSHT_07022"/>
<feature type="compositionally biased region" description="Basic and acidic residues" evidence="2">
    <location>
        <begin position="1"/>
        <end position="24"/>
    </location>
</feature>
<dbReference type="AlphaFoldDB" id="A0A2S4W7E3"/>
<keyword evidence="1" id="KW-0620">Polyamine biosynthesis</keyword>
<dbReference type="Pfam" id="PF01564">
    <property type="entry name" value="Spermine_synth"/>
    <property type="match status" value="1"/>
</dbReference>
<evidence type="ECO:0000313" key="4">
    <source>
        <dbReference type="Proteomes" id="UP000239156"/>
    </source>
</evidence>
<dbReference type="GO" id="GO:0006596">
    <property type="term" value="P:polyamine biosynthetic process"/>
    <property type="evidence" value="ECO:0007669"/>
    <property type="project" value="UniProtKB-KW"/>
</dbReference>
<reference evidence="3" key="1">
    <citation type="submission" date="2017-12" db="EMBL/GenBank/DDBJ databases">
        <title>Gene loss provides genomic basis for host adaptation in cereal stripe rust fungi.</title>
        <authorList>
            <person name="Xia C."/>
        </authorList>
    </citation>
    <scope>NUCLEOTIDE SEQUENCE [LARGE SCALE GENOMIC DNA]</scope>
    <source>
        <strain evidence="3">93-210</strain>
    </source>
</reference>
<proteinExistence type="predicted"/>
<gene>
    <name evidence="3" type="ORF">PSTT_00290</name>
</gene>
<keyword evidence="4" id="KW-1185">Reference proteome</keyword>
<dbReference type="CDD" id="cd02440">
    <property type="entry name" value="AdoMet_MTases"/>
    <property type="match status" value="1"/>
</dbReference>
<organism evidence="3 4">
    <name type="scientific">Puccinia striiformis</name>
    <dbReference type="NCBI Taxonomy" id="27350"/>
    <lineage>
        <taxon>Eukaryota</taxon>
        <taxon>Fungi</taxon>
        <taxon>Dikarya</taxon>
        <taxon>Basidiomycota</taxon>
        <taxon>Pucciniomycotina</taxon>
        <taxon>Pucciniomycetes</taxon>
        <taxon>Pucciniales</taxon>
        <taxon>Pucciniaceae</taxon>
        <taxon>Puccinia</taxon>
    </lineage>
</organism>
<feature type="region of interest" description="Disordered" evidence="2">
    <location>
        <begin position="1"/>
        <end position="40"/>
    </location>
</feature>